<keyword evidence="1" id="KW-0963">Cytoplasm</keyword>
<dbReference type="InterPro" id="IPR033690">
    <property type="entry name" value="Adenylat_kinase_CS"/>
</dbReference>
<dbReference type="GO" id="GO:0009123">
    <property type="term" value="P:nucleoside monophosphate metabolic process"/>
    <property type="evidence" value="ECO:0007669"/>
    <property type="project" value="UniProtKB-ARBA"/>
</dbReference>
<dbReference type="GeneTree" id="ENSGT00940000163540"/>
<comment type="catalytic activity">
    <reaction evidence="8">
        <text>UMP + ATP = UDP + ADP</text>
        <dbReference type="Rhea" id="RHEA:24400"/>
        <dbReference type="ChEBI" id="CHEBI:30616"/>
        <dbReference type="ChEBI" id="CHEBI:57865"/>
        <dbReference type="ChEBI" id="CHEBI:58223"/>
        <dbReference type="ChEBI" id="CHEBI:456216"/>
        <dbReference type="EC" id="2.7.4.14"/>
    </reaction>
</comment>
<dbReference type="NCBIfam" id="TIGR01359">
    <property type="entry name" value="UMP_CMP_kin_fam"/>
    <property type="match status" value="1"/>
</dbReference>
<evidence type="ECO:0000313" key="11">
    <source>
        <dbReference type="Proteomes" id="UP000694412"/>
    </source>
</evidence>
<evidence type="ECO:0000313" key="10">
    <source>
        <dbReference type="Ensembl" id="ENSCJPP00005011773.1"/>
    </source>
</evidence>
<evidence type="ECO:0000256" key="8">
    <source>
        <dbReference type="ARBA" id="ARBA00048116"/>
    </source>
</evidence>
<keyword evidence="6" id="KW-0665">Pyrimidine biosynthesis</keyword>
<dbReference type="Pfam" id="PF00406">
    <property type="entry name" value="ADK"/>
    <property type="match status" value="1"/>
</dbReference>
<dbReference type="GO" id="GO:0006221">
    <property type="term" value="P:pyrimidine nucleotide biosynthetic process"/>
    <property type="evidence" value="ECO:0007669"/>
    <property type="project" value="UniProtKB-KW"/>
</dbReference>
<dbReference type="Ensembl" id="ENSCJPT00005017151.1">
    <property type="protein sequence ID" value="ENSCJPP00005011773.1"/>
    <property type="gene ID" value="ENSCJPG00005010078.1"/>
</dbReference>
<keyword evidence="5" id="KW-0067">ATP-binding</keyword>
<dbReference type="GO" id="GO:0016776">
    <property type="term" value="F:phosphotransferase activity, phosphate group as acceptor"/>
    <property type="evidence" value="ECO:0007669"/>
    <property type="project" value="InterPro"/>
</dbReference>
<dbReference type="AlphaFoldDB" id="A0A8C2YAC9"/>
<evidence type="ECO:0000256" key="9">
    <source>
        <dbReference type="RuleBase" id="RU003330"/>
    </source>
</evidence>
<dbReference type="Proteomes" id="UP000694412">
    <property type="component" value="Chromosome 8"/>
</dbReference>
<dbReference type="Gene3D" id="3.40.50.300">
    <property type="entry name" value="P-loop containing nucleotide triphosphate hydrolases"/>
    <property type="match status" value="1"/>
</dbReference>
<dbReference type="GO" id="GO:0005524">
    <property type="term" value="F:ATP binding"/>
    <property type="evidence" value="ECO:0007669"/>
    <property type="project" value="UniProtKB-KW"/>
</dbReference>
<evidence type="ECO:0000256" key="5">
    <source>
        <dbReference type="ARBA" id="ARBA00022840"/>
    </source>
</evidence>
<keyword evidence="4 9" id="KW-0418">Kinase</keyword>
<reference evidence="10" key="3">
    <citation type="submission" date="2025-09" db="UniProtKB">
        <authorList>
            <consortium name="Ensembl"/>
        </authorList>
    </citation>
    <scope>IDENTIFICATION</scope>
</reference>
<name>A0A8C2YAC9_COTJA</name>
<reference evidence="10" key="2">
    <citation type="submission" date="2025-08" db="UniProtKB">
        <authorList>
            <consortium name="Ensembl"/>
        </authorList>
    </citation>
    <scope>IDENTIFICATION</scope>
</reference>
<dbReference type="PANTHER" id="PTHR23359">
    <property type="entry name" value="NUCLEOTIDE KINASE"/>
    <property type="match status" value="1"/>
</dbReference>
<dbReference type="InterPro" id="IPR006266">
    <property type="entry name" value="UMP_CMP_kinase"/>
</dbReference>
<keyword evidence="3" id="KW-0547">Nucleotide-binding</keyword>
<evidence type="ECO:0000256" key="3">
    <source>
        <dbReference type="ARBA" id="ARBA00022741"/>
    </source>
</evidence>
<protein>
    <submittedName>
        <fullName evidence="10">Cytidine/uridine monophosphate kinase 1</fullName>
    </submittedName>
</protein>
<dbReference type="InterPro" id="IPR000850">
    <property type="entry name" value="Adenylat/UMP-CMP_kin"/>
</dbReference>
<dbReference type="HAMAP" id="MF_00235">
    <property type="entry name" value="Adenylate_kinase_Adk"/>
    <property type="match status" value="1"/>
</dbReference>
<keyword evidence="11" id="KW-1185">Reference proteome</keyword>
<organism evidence="10 11">
    <name type="scientific">Coturnix japonica</name>
    <name type="common">Japanese quail</name>
    <name type="synonym">Coturnix coturnix japonica</name>
    <dbReference type="NCBI Taxonomy" id="93934"/>
    <lineage>
        <taxon>Eukaryota</taxon>
        <taxon>Metazoa</taxon>
        <taxon>Chordata</taxon>
        <taxon>Craniata</taxon>
        <taxon>Vertebrata</taxon>
        <taxon>Euteleostomi</taxon>
        <taxon>Archelosauria</taxon>
        <taxon>Archosauria</taxon>
        <taxon>Dinosauria</taxon>
        <taxon>Saurischia</taxon>
        <taxon>Theropoda</taxon>
        <taxon>Coelurosauria</taxon>
        <taxon>Aves</taxon>
        <taxon>Neognathae</taxon>
        <taxon>Galloanserae</taxon>
        <taxon>Galliformes</taxon>
        <taxon>Phasianidae</taxon>
        <taxon>Perdicinae</taxon>
        <taxon>Coturnix</taxon>
    </lineage>
</organism>
<sequence>MKPVVVFVLGGPGAGKGTQCARIVEKYGYTHLSAGDLLRDERKRPGSQYGELIENYIKEGEIVPVEITISLLKRAMDQTMAANSQKNKFLIDGFPRNEDNLQGWNKTMDGKADVSFVLFFDCDNEICINRCLERGKSSGRSDDNRESLEKRYYIPNFQFSFLLILLCNAFFPPSLSPRIHTYLQSTRPIIDLYERMGKVRRVDASKSVDEVSI</sequence>
<evidence type="ECO:0000256" key="7">
    <source>
        <dbReference type="ARBA" id="ARBA00023242"/>
    </source>
</evidence>
<dbReference type="SUPFAM" id="SSF52540">
    <property type="entry name" value="P-loop containing nucleoside triphosphate hydrolases"/>
    <property type="match status" value="1"/>
</dbReference>
<evidence type="ECO:0000256" key="2">
    <source>
        <dbReference type="ARBA" id="ARBA00022679"/>
    </source>
</evidence>
<accession>A0A8C2YAC9</accession>
<keyword evidence="7" id="KW-0539">Nucleus</keyword>
<reference evidence="10" key="1">
    <citation type="submission" date="2015-11" db="EMBL/GenBank/DDBJ databases">
        <authorList>
            <consortium name="International Coturnix japonica Genome Analysis Consortium"/>
            <person name="Warren W."/>
            <person name="Burt D.W."/>
            <person name="Antin P.B."/>
            <person name="Lanford R."/>
            <person name="Gros J."/>
            <person name="Wilson R.K."/>
        </authorList>
    </citation>
    <scope>NUCLEOTIDE SEQUENCE [LARGE SCALE GENOMIC DNA]</scope>
</reference>
<dbReference type="InterPro" id="IPR027417">
    <property type="entry name" value="P-loop_NTPase"/>
</dbReference>
<dbReference type="CDD" id="cd01428">
    <property type="entry name" value="ADK"/>
    <property type="match status" value="1"/>
</dbReference>
<proteinExistence type="inferred from homology"/>
<dbReference type="GO" id="GO:0006207">
    <property type="term" value="P:'de novo' pyrimidine nucleobase biosynthetic process"/>
    <property type="evidence" value="ECO:0007669"/>
    <property type="project" value="InterPro"/>
</dbReference>
<dbReference type="PRINTS" id="PR00094">
    <property type="entry name" value="ADENYLTKNASE"/>
</dbReference>
<evidence type="ECO:0000256" key="6">
    <source>
        <dbReference type="ARBA" id="ARBA00022975"/>
    </source>
</evidence>
<dbReference type="GO" id="GO:0019205">
    <property type="term" value="F:nucleobase-containing compound kinase activity"/>
    <property type="evidence" value="ECO:0007669"/>
    <property type="project" value="InterPro"/>
</dbReference>
<evidence type="ECO:0000256" key="4">
    <source>
        <dbReference type="ARBA" id="ARBA00022777"/>
    </source>
</evidence>
<gene>
    <name evidence="10" type="primary">CMPK1</name>
</gene>
<keyword evidence="2 9" id="KW-0808">Transferase</keyword>
<comment type="similarity">
    <text evidence="9">Belongs to the adenylate kinase family.</text>
</comment>
<dbReference type="PROSITE" id="PS00113">
    <property type="entry name" value="ADENYLATE_KINASE"/>
    <property type="match status" value="1"/>
</dbReference>
<evidence type="ECO:0000256" key="1">
    <source>
        <dbReference type="ARBA" id="ARBA00022490"/>
    </source>
</evidence>